<dbReference type="OrthoDB" id="8685508at2"/>
<protein>
    <submittedName>
        <fullName evidence="2">Histidine phosphatase superfamily (Branch 1)</fullName>
    </submittedName>
    <submittedName>
        <fullName evidence="1">Phosphohistidine phosphatase SixA</fullName>
    </submittedName>
</protein>
<dbReference type="InterPro" id="IPR029033">
    <property type="entry name" value="His_PPase_superfam"/>
</dbReference>
<dbReference type="InterPro" id="IPR013078">
    <property type="entry name" value="His_Pase_superF_clade-1"/>
</dbReference>
<dbReference type="AlphaFoldDB" id="A0A4R3LBD0"/>
<comment type="caution">
    <text evidence="1">The sequence shown here is derived from an EMBL/GenBank/DDBJ whole genome shotgun (WGS) entry which is preliminary data.</text>
</comment>
<accession>A0A4R3LBD0</accession>
<reference evidence="1 3" key="1">
    <citation type="submission" date="2019-03" db="EMBL/GenBank/DDBJ databases">
        <title>Genomic Encyclopedia of Type Strains, Phase IV (KMG-IV): sequencing the most valuable type-strain genomes for metagenomic binning, comparative biology and taxonomic classification.</title>
        <authorList>
            <person name="Goeker M."/>
        </authorList>
    </citation>
    <scope>NUCLEOTIDE SEQUENCE [LARGE SCALE GENOMIC DNA]</scope>
    <source>
        <strain evidence="1 3">DSM 12034</strain>
    </source>
</reference>
<evidence type="ECO:0000313" key="3">
    <source>
        <dbReference type="Proteomes" id="UP000295536"/>
    </source>
</evidence>
<organism evidence="1 3">
    <name type="scientific">Tepidimonas ignava</name>
    <dbReference type="NCBI Taxonomy" id="114249"/>
    <lineage>
        <taxon>Bacteria</taxon>
        <taxon>Pseudomonadati</taxon>
        <taxon>Pseudomonadota</taxon>
        <taxon>Betaproteobacteria</taxon>
        <taxon>Burkholderiales</taxon>
        <taxon>Tepidimonas</taxon>
    </lineage>
</organism>
<dbReference type="EMBL" id="VJNC01000007">
    <property type="protein sequence ID" value="TSE22156.1"/>
    <property type="molecule type" value="Genomic_DNA"/>
</dbReference>
<dbReference type="EMBL" id="SMAH01000009">
    <property type="protein sequence ID" value="TCS97451.1"/>
    <property type="molecule type" value="Genomic_DNA"/>
</dbReference>
<proteinExistence type="predicted"/>
<dbReference type="SUPFAM" id="SSF53254">
    <property type="entry name" value="Phosphoglycerate mutase-like"/>
    <property type="match status" value="1"/>
</dbReference>
<evidence type="ECO:0000313" key="2">
    <source>
        <dbReference type="EMBL" id="TSE22156.1"/>
    </source>
</evidence>
<sequence length="203" mass="22280">MFWRRIATLGSMAVWGGVGAFLWLGAPHHARAADDAALWQALATRPHMVVVMRHTEVGREGQSTAYDPSGQCRGERMLTGKGRRDAEAIGRAFAAHGLPPERVQVVASAMCRTRDTARLAFGKAELEPRLREFLSGSVSLNEAMDAAEEWIRRLRGPNPVVLITHLPNIDALTGEQIEYHQAVVAESDERGQLKVLGVLDLQP</sequence>
<reference evidence="2 4" key="2">
    <citation type="submission" date="2019-07" db="EMBL/GenBank/DDBJ databases">
        <title>Tepidimonas ignava SPS-1037 draft genome.</title>
        <authorList>
            <person name="Da Costa M.S."/>
            <person name="Froufe H.J.C."/>
            <person name="Egas C."/>
            <person name="Albuquerque L."/>
        </authorList>
    </citation>
    <scope>NUCLEOTIDE SEQUENCE [LARGE SCALE GENOMIC DNA]</scope>
    <source>
        <strain evidence="2 4">SPS-1037</strain>
    </source>
</reference>
<dbReference type="Gene3D" id="3.40.50.1240">
    <property type="entry name" value="Phosphoglycerate mutase-like"/>
    <property type="match status" value="1"/>
</dbReference>
<name>A0A4R3LBD0_9BURK</name>
<keyword evidence="4" id="KW-1185">Reference proteome</keyword>
<dbReference type="Pfam" id="PF00300">
    <property type="entry name" value="His_Phos_1"/>
    <property type="match status" value="1"/>
</dbReference>
<evidence type="ECO:0000313" key="1">
    <source>
        <dbReference type="EMBL" id="TCS97451.1"/>
    </source>
</evidence>
<dbReference type="CDD" id="cd07067">
    <property type="entry name" value="HP_PGM_like"/>
    <property type="match status" value="1"/>
</dbReference>
<dbReference type="Proteomes" id="UP000295536">
    <property type="component" value="Unassembled WGS sequence"/>
</dbReference>
<dbReference type="Proteomes" id="UP000315577">
    <property type="component" value="Unassembled WGS sequence"/>
</dbReference>
<gene>
    <name evidence="1" type="ORF">EDC36_10952</name>
    <name evidence="2" type="ORF">Tigna_01324</name>
</gene>
<evidence type="ECO:0000313" key="4">
    <source>
        <dbReference type="Proteomes" id="UP000315577"/>
    </source>
</evidence>